<proteinExistence type="inferred from homology"/>
<dbReference type="SMART" id="SM00679">
    <property type="entry name" value="CTNS"/>
    <property type="match status" value="2"/>
</dbReference>
<keyword evidence="3" id="KW-0813">Transport</keyword>
<dbReference type="AlphaFoldDB" id="A0AAN7P2W3"/>
<evidence type="ECO:0000256" key="4">
    <source>
        <dbReference type="ARBA" id="ARBA00022692"/>
    </source>
</evidence>
<keyword evidence="9" id="KW-0458">Lysosome</keyword>
<evidence type="ECO:0000256" key="7">
    <source>
        <dbReference type="ARBA" id="ARBA00022989"/>
    </source>
</evidence>
<organism evidence="12 13">
    <name type="scientific">Aquatica leii</name>
    <dbReference type="NCBI Taxonomy" id="1421715"/>
    <lineage>
        <taxon>Eukaryota</taxon>
        <taxon>Metazoa</taxon>
        <taxon>Ecdysozoa</taxon>
        <taxon>Arthropoda</taxon>
        <taxon>Hexapoda</taxon>
        <taxon>Insecta</taxon>
        <taxon>Pterygota</taxon>
        <taxon>Neoptera</taxon>
        <taxon>Endopterygota</taxon>
        <taxon>Coleoptera</taxon>
        <taxon>Polyphaga</taxon>
        <taxon>Elateriformia</taxon>
        <taxon>Elateroidea</taxon>
        <taxon>Lampyridae</taxon>
        <taxon>Luciolinae</taxon>
        <taxon>Aquatica</taxon>
    </lineage>
</organism>
<feature type="transmembrane region" description="Helical" evidence="11">
    <location>
        <begin position="231"/>
        <end position="250"/>
    </location>
</feature>
<evidence type="ECO:0000256" key="11">
    <source>
        <dbReference type="SAM" id="Phobius"/>
    </source>
</evidence>
<comment type="similarity">
    <text evidence="2">Belongs to the cystinosin family.</text>
</comment>
<keyword evidence="6" id="KW-0769">Symport</keyword>
<dbReference type="EMBL" id="JARPUR010000005">
    <property type="protein sequence ID" value="KAK4875904.1"/>
    <property type="molecule type" value="Genomic_DNA"/>
</dbReference>
<feature type="transmembrane region" description="Helical" evidence="11">
    <location>
        <begin position="187"/>
        <end position="211"/>
    </location>
</feature>
<accession>A0AAN7P2W3</accession>
<evidence type="ECO:0000256" key="8">
    <source>
        <dbReference type="ARBA" id="ARBA00023136"/>
    </source>
</evidence>
<feature type="transmembrane region" description="Helical" evidence="11">
    <location>
        <begin position="99"/>
        <end position="120"/>
    </location>
</feature>
<evidence type="ECO:0000256" key="10">
    <source>
        <dbReference type="ARBA" id="ARBA00048473"/>
    </source>
</evidence>
<dbReference type="NCBIfam" id="TIGR00951">
    <property type="entry name" value="2A43"/>
    <property type="match status" value="1"/>
</dbReference>
<keyword evidence="8 11" id="KW-0472">Membrane</keyword>
<sequence>VDDLYVVANVYKNAVIDIVSQTSGWIYFITWGLSYYPQIYINFKRKSVVGLSFDYLSLNIVGYISFGIFIQSMYFSPTIQEEYFHKNSRGLLPVKVNDVVYNLHGIFAVTFTIFQCFIYERGNQIISVTTRIILSLFGCFYAVLFILRAISIIQWLDFLYYCSYLKLVITILKYIPQAYLNYKRKSTIGWSIGVVILNTIGGICSLGQMIFDSYNYDDWLSIFGNPTKFGLGLFTVLFQILFIIQHYVLYRDKLVDTKF</sequence>
<dbReference type="FunFam" id="1.20.1280.290:FF:000016">
    <property type="entry name" value="Cystinosin homolog"/>
    <property type="match status" value="1"/>
</dbReference>
<reference evidence="13" key="1">
    <citation type="submission" date="2023-01" db="EMBL/GenBank/DDBJ databases">
        <title>Key to firefly adult light organ development and bioluminescence: homeobox transcription factors regulate luciferase expression and transportation to peroxisome.</title>
        <authorList>
            <person name="Fu X."/>
        </authorList>
    </citation>
    <scope>NUCLEOTIDE SEQUENCE [LARGE SCALE GENOMIC DNA]</scope>
</reference>
<evidence type="ECO:0000256" key="6">
    <source>
        <dbReference type="ARBA" id="ARBA00022847"/>
    </source>
</evidence>
<evidence type="ECO:0000256" key="1">
    <source>
        <dbReference type="ARBA" id="ARBA00004155"/>
    </source>
</evidence>
<evidence type="ECO:0000313" key="12">
    <source>
        <dbReference type="EMBL" id="KAK4875904.1"/>
    </source>
</evidence>
<dbReference type="InterPro" id="IPR005282">
    <property type="entry name" value="LC_transporter"/>
</dbReference>
<dbReference type="Pfam" id="PF04193">
    <property type="entry name" value="PQ-loop"/>
    <property type="match status" value="2"/>
</dbReference>
<evidence type="ECO:0000256" key="9">
    <source>
        <dbReference type="ARBA" id="ARBA00023228"/>
    </source>
</evidence>
<evidence type="ECO:0000256" key="5">
    <source>
        <dbReference type="ARBA" id="ARBA00022737"/>
    </source>
</evidence>
<keyword evidence="5" id="KW-0677">Repeat</keyword>
<comment type="catalytic activity">
    <reaction evidence="10">
        <text>L-cystine(out) + H(+)(out) = L-cystine(in) + H(+)(in)</text>
        <dbReference type="Rhea" id="RHEA:66172"/>
        <dbReference type="ChEBI" id="CHEBI:15378"/>
        <dbReference type="ChEBI" id="CHEBI:35491"/>
    </reaction>
    <physiologicalReaction direction="left-to-right" evidence="10">
        <dbReference type="Rhea" id="RHEA:66173"/>
    </physiologicalReaction>
</comment>
<dbReference type="Proteomes" id="UP001353858">
    <property type="component" value="Unassembled WGS sequence"/>
</dbReference>
<gene>
    <name evidence="12" type="ORF">RN001_012326</name>
</gene>
<evidence type="ECO:0000256" key="3">
    <source>
        <dbReference type="ARBA" id="ARBA00022448"/>
    </source>
</evidence>
<keyword evidence="4 11" id="KW-0812">Transmembrane</keyword>
<evidence type="ECO:0000256" key="2">
    <source>
        <dbReference type="ARBA" id="ARBA00006855"/>
    </source>
</evidence>
<feature type="non-terminal residue" evidence="12">
    <location>
        <position position="1"/>
    </location>
</feature>
<feature type="transmembrane region" description="Helical" evidence="11">
    <location>
        <begin position="158"/>
        <end position="175"/>
    </location>
</feature>
<dbReference type="PANTHER" id="PTHR13131">
    <property type="entry name" value="CYSTINOSIN"/>
    <property type="match status" value="1"/>
</dbReference>
<comment type="subcellular location">
    <subcellularLocation>
        <location evidence="1">Lysosome membrane</location>
        <topology evidence="1">Multi-pass membrane protein</topology>
    </subcellularLocation>
</comment>
<dbReference type="Gene3D" id="1.20.1280.290">
    <property type="match status" value="2"/>
</dbReference>
<feature type="transmembrane region" description="Helical" evidence="11">
    <location>
        <begin position="132"/>
        <end position="152"/>
    </location>
</feature>
<keyword evidence="13" id="KW-1185">Reference proteome</keyword>
<dbReference type="GO" id="GO:0005765">
    <property type="term" value="C:lysosomal membrane"/>
    <property type="evidence" value="ECO:0007669"/>
    <property type="project" value="UniProtKB-SubCell"/>
</dbReference>
<comment type="caution">
    <text evidence="12">The sequence shown here is derived from an EMBL/GenBank/DDBJ whole genome shotgun (WGS) entry which is preliminary data.</text>
</comment>
<dbReference type="PANTHER" id="PTHR13131:SF5">
    <property type="entry name" value="CYSTINOSIN"/>
    <property type="match status" value="1"/>
</dbReference>
<evidence type="ECO:0008006" key="14">
    <source>
        <dbReference type="Google" id="ProtNLM"/>
    </source>
</evidence>
<dbReference type="InterPro" id="IPR006603">
    <property type="entry name" value="PQ-loop_rpt"/>
</dbReference>
<protein>
    <recommendedName>
        <fullName evidence="14">Cystinosin</fullName>
    </recommendedName>
</protein>
<dbReference type="GO" id="GO:0015184">
    <property type="term" value="F:L-cystine transmembrane transporter activity"/>
    <property type="evidence" value="ECO:0007669"/>
    <property type="project" value="TreeGrafter"/>
</dbReference>
<name>A0AAN7P2W3_9COLE</name>
<keyword evidence="7 11" id="KW-1133">Transmembrane helix</keyword>
<evidence type="ECO:0000313" key="13">
    <source>
        <dbReference type="Proteomes" id="UP001353858"/>
    </source>
</evidence>
<feature type="transmembrane region" description="Helical" evidence="11">
    <location>
        <begin position="55"/>
        <end position="79"/>
    </location>
</feature>
<dbReference type="GO" id="GO:0015293">
    <property type="term" value="F:symporter activity"/>
    <property type="evidence" value="ECO:0007669"/>
    <property type="project" value="UniProtKB-KW"/>
</dbReference>